<feature type="domain" description="Adenosine deaminase" evidence="6">
    <location>
        <begin position="8"/>
        <end position="299"/>
    </location>
</feature>
<gene>
    <name evidence="7" type="ORF">SAMN05216377_108214</name>
</gene>
<dbReference type="PANTHER" id="PTHR43114:SF6">
    <property type="entry name" value="ADENINE DEAMINASE"/>
    <property type="match status" value="1"/>
</dbReference>
<dbReference type="SUPFAM" id="SSF51556">
    <property type="entry name" value="Metallo-dependent hydrolases"/>
    <property type="match status" value="1"/>
</dbReference>
<keyword evidence="5" id="KW-0862">Zinc</keyword>
<organism evidence="7 8">
    <name type="scientific">Pseudonocardia oroxyli</name>
    <dbReference type="NCBI Taxonomy" id="366584"/>
    <lineage>
        <taxon>Bacteria</taxon>
        <taxon>Bacillati</taxon>
        <taxon>Actinomycetota</taxon>
        <taxon>Actinomycetes</taxon>
        <taxon>Pseudonocardiales</taxon>
        <taxon>Pseudonocardiaceae</taxon>
        <taxon>Pseudonocardia</taxon>
    </lineage>
</organism>
<dbReference type="RefSeq" id="WP_093084103.1">
    <property type="nucleotide sequence ID" value="NZ_FNBE01000008.1"/>
</dbReference>
<evidence type="ECO:0000256" key="2">
    <source>
        <dbReference type="ARBA" id="ARBA00006676"/>
    </source>
</evidence>
<proteinExistence type="inferred from homology"/>
<dbReference type="GO" id="GO:0019239">
    <property type="term" value="F:deaminase activity"/>
    <property type="evidence" value="ECO:0007669"/>
    <property type="project" value="InterPro"/>
</dbReference>
<dbReference type="PANTHER" id="PTHR43114">
    <property type="entry name" value="ADENINE DEAMINASE"/>
    <property type="match status" value="1"/>
</dbReference>
<keyword evidence="8" id="KW-1185">Reference proteome</keyword>
<comment type="cofactor">
    <cofactor evidence="1">
        <name>Zn(2+)</name>
        <dbReference type="ChEBI" id="CHEBI:29105"/>
    </cofactor>
</comment>
<keyword evidence="4" id="KW-0378">Hydrolase</keyword>
<dbReference type="Gene3D" id="3.20.20.140">
    <property type="entry name" value="Metal-dependent hydrolases"/>
    <property type="match status" value="1"/>
</dbReference>
<comment type="similarity">
    <text evidence="2">Belongs to the metallo-dependent hydrolases superfamily. Adenosine and AMP deaminases family.</text>
</comment>
<dbReference type="GO" id="GO:0016814">
    <property type="term" value="F:hydrolase activity, acting on carbon-nitrogen (but not peptide) bonds, in cyclic amidines"/>
    <property type="evidence" value="ECO:0007669"/>
    <property type="project" value="UniProtKB-ARBA"/>
</dbReference>
<dbReference type="OrthoDB" id="105475at2"/>
<reference evidence="7 8" key="1">
    <citation type="submission" date="2016-10" db="EMBL/GenBank/DDBJ databases">
        <authorList>
            <person name="de Groot N.N."/>
        </authorList>
    </citation>
    <scope>NUCLEOTIDE SEQUENCE [LARGE SCALE GENOMIC DNA]</scope>
    <source>
        <strain evidence="7 8">CGMCC 4.3143</strain>
    </source>
</reference>
<dbReference type="InterPro" id="IPR006330">
    <property type="entry name" value="Ado/ade_deaminase"/>
</dbReference>
<name>A0A1G7QXR4_PSEOR</name>
<dbReference type="Pfam" id="PF00962">
    <property type="entry name" value="A_deaminase"/>
    <property type="match status" value="1"/>
</dbReference>
<dbReference type="GO" id="GO:0046872">
    <property type="term" value="F:metal ion binding"/>
    <property type="evidence" value="ECO:0007669"/>
    <property type="project" value="UniProtKB-KW"/>
</dbReference>
<dbReference type="InterPro" id="IPR001365">
    <property type="entry name" value="A_deaminase_dom"/>
</dbReference>
<evidence type="ECO:0000256" key="1">
    <source>
        <dbReference type="ARBA" id="ARBA00001947"/>
    </source>
</evidence>
<evidence type="ECO:0000313" key="8">
    <source>
        <dbReference type="Proteomes" id="UP000198967"/>
    </source>
</evidence>
<evidence type="ECO:0000256" key="4">
    <source>
        <dbReference type="ARBA" id="ARBA00022801"/>
    </source>
</evidence>
<evidence type="ECO:0000259" key="6">
    <source>
        <dbReference type="Pfam" id="PF00962"/>
    </source>
</evidence>
<dbReference type="Proteomes" id="UP000198967">
    <property type="component" value="Unassembled WGS sequence"/>
</dbReference>
<keyword evidence="3" id="KW-0479">Metal-binding</keyword>
<dbReference type="AlphaFoldDB" id="A0A1G7QXR4"/>
<protein>
    <submittedName>
        <fullName evidence="7">Adenosine deaminase</fullName>
    </submittedName>
</protein>
<evidence type="ECO:0000256" key="5">
    <source>
        <dbReference type="ARBA" id="ARBA00022833"/>
    </source>
</evidence>
<evidence type="ECO:0000313" key="7">
    <source>
        <dbReference type="EMBL" id="SDG03234.1"/>
    </source>
</evidence>
<dbReference type="EMBL" id="FNBE01000008">
    <property type="protein sequence ID" value="SDG03234.1"/>
    <property type="molecule type" value="Genomic_DNA"/>
</dbReference>
<dbReference type="STRING" id="366584.SAMN05216377_108214"/>
<accession>A0A1G7QXR4</accession>
<evidence type="ECO:0000256" key="3">
    <source>
        <dbReference type="ARBA" id="ARBA00022723"/>
    </source>
</evidence>
<sequence length="301" mass="32155">MLDLRLLPKAHLHVHAESTVRPATLAEFAARHGLELGPRRRAFTGFRDFADHNARTRACLREPADFTRIGRELIEDEAAQGTVHVDVTFTAASHGERLGEPEMPLDALLTGLREAAARTGTTFAVILDHSRRRSVARFARTVALAGSRPEVRAVGLAGDEAHPLAPFAGVIAGSGITMVHHAGETAGPESVREALGPGRAVRIGHGLRVLEDRELVAELRDRRVPLEVCPSSNTALGLVPSGAHPLPRMIEAGLVVTLNTDVPDVTGHSLVDEYALVRDVYGASDGELEGLALASLRAALR</sequence>
<dbReference type="InterPro" id="IPR032466">
    <property type="entry name" value="Metal_Hydrolase"/>
</dbReference>